<organism evidence="1 2">
    <name type="scientific">Sphingobium lignivorans</name>
    <dbReference type="NCBI Taxonomy" id="2735886"/>
    <lineage>
        <taxon>Bacteria</taxon>
        <taxon>Pseudomonadati</taxon>
        <taxon>Pseudomonadota</taxon>
        <taxon>Alphaproteobacteria</taxon>
        <taxon>Sphingomonadales</taxon>
        <taxon>Sphingomonadaceae</taxon>
        <taxon>Sphingobium</taxon>
    </lineage>
</organism>
<dbReference type="RefSeq" id="WP_184156554.1">
    <property type="nucleotide sequence ID" value="NZ_JACHKA010000001.1"/>
</dbReference>
<protein>
    <recommendedName>
        <fullName evidence="3">Apea-like HEPN domain-containing protein</fullName>
    </recommendedName>
</protein>
<evidence type="ECO:0000313" key="1">
    <source>
        <dbReference type="EMBL" id="MBB5987871.1"/>
    </source>
</evidence>
<dbReference type="Proteomes" id="UP001138540">
    <property type="component" value="Unassembled WGS sequence"/>
</dbReference>
<sequence length="311" mass="34500">MDQLARLPSADRLDRSAADQGRLRTRFKATDPIWNEPQQQTKHWTPLREHIKRLCLVAGELEQGSPDADWFPIFEQLHLAASLNDLSCDTDITNTSFMCSPAAEYEDVNSEVAAKHLAGVITFNLVWAAYEGAVALARGADGKGQPKGAFGRELLLRRFGDRHMPGLRNAFADAIALRFDKGRTLQGPEVRRAAAGGALAALAAEHLRQFRNALAHGDLRKPDPDDWGERSTYAVDDDPAIRQFPANIRLTLILIQVLILCALDPDELIEEWHDGPVSAIDYVTTLHCAAPARDEPFLFEEVAIPQPLGWR</sequence>
<comment type="caution">
    <text evidence="1">The sequence shown here is derived from an EMBL/GenBank/DDBJ whole genome shotgun (WGS) entry which is preliminary data.</text>
</comment>
<reference evidence="1 2" key="1">
    <citation type="submission" date="2020-08" db="EMBL/GenBank/DDBJ databases">
        <title>Exploring microbial biodiversity for novel pathways involved in the catabolism of aromatic compounds derived from lignin.</title>
        <authorList>
            <person name="Elkins J."/>
        </authorList>
    </citation>
    <scope>NUCLEOTIDE SEQUENCE [LARGE SCALE GENOMIC DNA]</scope>
    <source>
        <strain evidence="1 2">B1D3A</strain>
    </source>
</reference>
<dbReference type="EMBL" id="JACHKA010000001">
    <property type="protein sequence ID" value="MBB5987871.1"/>
    <property type="molecule type" value="Genomic_DNA"/>
</dbReference>
<evidence type="ECO:0000313" key="2">
    <source>
        <dbReference type="Proteomes" id="UP001138540"/>
    </source>
</evidence>
<accession>A0ABR6NKR1</accession>
<gene>
    <name evidence="1" type="ORF">HNP60_003845</name>
</gene>
<name>A0ABR6NKR1_9SPHN</name>
<evidence type="ECO:0008006" key="3">
    <source>
        <dbReference type="Google" id="ProtNLM"/>
    </source>
</evidence>
<keyword evidence="2" id="KW-1185">Reference proteome</keyword>
<proteinExistence type="predicted"/>